<evidence type="ECO:0000313" key="2">
    <source>
        <dbReference type="Proteomes" id="UP000838756"/>
    </source>
</evidence>
<accession>A0A8S4RNG2</accession>
<gene>
    <name evidence="1" type="primary">jg12463</name>
    <name evidence="1" type="ORF">PAEG_LOCUS16350</name>
</gene>
<evidence type="ECO:0000313" key="1">
    <source>
        <dbReference type="EMBL" id="CAH2239687.1"/>
    </source>
</evidence>
<sequence>MFTPKPLFSDPVNSHKCTNFQWMLYVTGRWPPERSSFPPGKTCELDFQGCEIVSADFRKMIIWTDNVDGRVDILALSYIRETASRPEAADEMADNGKRRKRSLMESYIFVPFAEETLGPPDRRV</sequence>
<organism evidence="1 2">
    <name type="scientific">Pararge aegeria aegeria</name>
    <dbReference type="NCBI Taxonomy" id="348720"/>
    <lineage>
        <taxon>Eukaryota</taxon>
        <taxon>Metazoa</taxon>
        <taxon>Ecdysozoa</taxon>
        <taxon>Arthropoda</taxon>
        <taxon>Hexapoda</taxon>
        <taxon>Insecta</taxon>
        <taxon>Pterygota</taxon>
        <taxon>Neoptera</taxon>
        <taxon>Endopterygota</taxon>
        <taxon>Lepidoptera</taxon>
        <taxon>Glossata</taxon>
        <taxon>Ditrysia</taxon>
        <taxon>Papilionoidea</taxon>
        <taxon>Nymphalidae</taxon>
        <taxon>Satyrinae</taxon>
        <taxon>Satyrini</taxon>
        <taxon>Parargina</taxon>
        <taxon>Pararge</taxon>
    </lineage>
</organism>
<keyword evidence="2" id="KW-1185">Reference proteome</keyword>
<dbReference type="Proteomes" id="UP000838756">
    <property type="component" value="Unassembled WGS sequence"/>
</dbReference>
<protein>
    <submittedName>
        <fullName evidence="1">Jg12463 protein</fullName>
    </submittedName>
</protein>
<comment type="caution">
    <text evidence="1">The sequence shown here is derived from an EMBL/GenBank/DDBJ whole genome shotgun (WGS) entry which is preliminary data.</text>
</comment>
<reference evidence="1" key="1">
    <citation type="submission" date="2022-03" db="EMBL/GenBank/DDBJ databases">
        <authorList>
            <person name="Lindestad O."/>
        </authorList>
    </citation>
    <scope>NUCLEOTIDE SEQUENCE</scope>
</reference>
<dbReference type="AlphaFoldDB" id="A0A8S4RNG2"/>
<proteinExistence type="predicted"/>
<dbReference type="EMBL" id="CAKXAJ010025449">
    <property type="protein sequence ID" value="CAH2239687.1"/>
    <property type="molecule type" value="Genomic_DNA"/>
</dbReference>
<name>A0A8S4RNG2_9NEOP</name>